<dbReference type="InterPro" id="IPR013025">
    <property type="entry name" value="Ribosomal_uL23-like"/>
</dbReference>
<evidence type="ECO:0000256" key="4">
    <source>
        <dbReference type="HAMAP-Rule" id="MF_01369"/>
    </source>
</evidence>
<dbReference type="InterPro" id="IPR012678">
    <property type="entry name" value="Ribosomal_uL23/eL15/eS24_sf"/>
</dbReference>
<evidence type="ECO:0000313" key="5">
    <source>
        <dbReference type="EMBL" id="BAR92133.1"/>
    </source>
</evidence>
<dbReference type="HAMAP" id="MF_01369_B">
    <property type="entry name" value="Ribosomal_uL23_B"/>
    <property type="match status" value="1"/>
</dbReference>
<comment type="similarity">
    <text evidence="1 4">Belongs to the universal ribosomal protein uL23 family.</text>
</comment>
<evidence type="ECO:0000256" key="1">
    <source>
        <dbReference type="ARBA" id="ARBA00006700"/>
    </source>
</evidence>
<keyword evidence="3 4" id="KW-0687">Ribonucleoprotein</keyword>
<evidence type="ECO:0000256" key="3">
    <source>
        <dbReference type="ARBA" id="ARBA00023274"/>
    </source>
</evidence>
<keyword evidence="4" id="KW-0694">RNA-binding</keyword>
<dbReference type="Pfam" id="PF00276">
    <property type="entry name" value="Ribosomal_L23"/>
    <property type="match status" value="1"/>
</dbReference>
<dbReference type="GO" id="GO:0005840">
    <property type="term" value="C:ribosome"/>
    <property type="evidence" value="ECO:0007669"/>
    <property type="project" value="UniProtKB-KW"/>
</dbReference>
<gene>
    <name evidence="4 5" type="primary">rplW</name>
    <name evidence="5" type="ORF">BPAY_401</name>
</gene>
<dbReference type="SUPFAM" id="SSF54189">
    <property type="entry name" value="Ribosomal proteins S24e, L23 and L15e"/>
    <property type="match status" value="1"/>
</dbReference>
<dbReference type="EMBL" id="AP014609">
    <property type="protein sequence ID" value="BAR92133.1"/>
    <property type="molecule type" value="Genomic_DNA"/>
</dbReference>
<dbReference type="Gene3D" id="3.30.70.330">
    <property type="match status" value="1"/>
</dbReference>
<dbReference type="InterPro" id="IPR012677">
    <property type="entry name" value="Nucleotide-bd_a/b_plait_sf"/>
</dbReference>
<protein>
    <recommendedName>
        <fullName evidence="4">Large ribosomal subunit protein uL23</fullName>
    </recommendedName>
</protein>
<keyword evidence="6" id="KW-1185">Reference proteome</keyword>
<dbReference type="RefSeq" id="WP_096378280.1">
    <property type="nucleotide sequence ID" value="NZ_AP014609.1"/>
</dbReference>
<keyword evidence="2 4" id="KW-0689">Ribosomal protein</keyword>
<reference evidence="5 6" key="1">
    <citation type="journal article" date="2015" name="Microbes Environ.">
        <title>An Efficient Strategy Developed for Next-Generation Sequencing of Endosymbiont Genomes Performed Using Crude DNA Isolated from Host Tissues: A Case Study of Blattabacterium cuenoti Inhabiting the Fat Bodies of Cockroaches.</title>
        <authorList>
            <person name="Kinjo Y."/>
            <person name="Saitoh S."/>
            <person name="Tokuda G."/>
        </authorList>
    </citation>
    <scope>NUCLEOTIDE SEQUENCE [LARGE SCALE GENOMIC DNA]</scope>
    <source>
        <strain evidence="5 6">BPAY</strain>
    </source>
</reference>
<organism evidence="5 6">
    <name type="scientific">Blattabacterium cuenoti BPAY</name>
    <dbReference type="NCBI Taxonomy" id="1457031"/>
    <lineage>
        <taxon>Bacteria</taxon>
        <taxon>Pseudomonadati</taxon>
        <taxon>Bacteroidota</taxon>
        <taxon>Flavobacteriia</taxon>
        <taxon>Flavobacteriales</taxon>
        <taxon>Blattabacteriaceae</taxon>
        <taxon>Blattabacterium</taxon>
    </lineage>
</organism>
<dbReference type="Proteomes" id="UP000217805">
    <property type="component" value="Chromosome"/>
</dbReference>
<comment type="subunit">
    <text evidence="4">Part of the 50S ribosomal subunit. Contacts protein L29, and trigger factor when it is bound to the ribosome.</text>
</comment>
<proteinExistence type="inferred from homology"/>
<name>A0ABN5V6H8_9FLAO</name>
<comment type="function">
    <text evidence="4">One of the early assembly proteins it binds 23S rRNA. One of the proteins that surrounds the polypeptide exit tunnel on the outside of the ribosome. Forms the main docking site for trigger factor binding to the ribosome.</text>
</comment>
<evidence type="ECO:0000256" key="2">
    <source>
        <dbReference type="ARBA" id="ARBA00022980"/>
    </source>
</evidence>
<evidence type="ECO:0000313" key="6">
    <source>
        <dbReference type="Proteomes" id="UP000217805"/>
    </source>
</evidence>
<keyword evidence="4" id="KW-0699">rRNA-binding</keyword>
<accession>A0ABN5V6H8</accession>
<sequence length="97" mass="11651">MILIKPFITEKSYKGNKYNCYTFSVDINCNKIQIQKKINKLFGFSVKSIRTMIYPRKNKSKYTKKGFLYGRTNKIKKAIVQFFENQKIDFLKNKEEF</sequence>